<organism evidence="2 3">
    <name type="scientific">Streptomyces canus</name>
    <dbReference type="NCBI Taxonomy" id="58343"/>
    <lineage>
        <taxon>Bacteria</taxon>
        <taxon>Bacillati</taxon>
        <taxon>Actinomycetota</taxon>
        <taxon>Actinomycetes</taxon>
        <taxon>Kitasatosporales</taxon>
        <taxon>Streptomycetaceae</taxon>
        <taxon>Streptomyces</taxon>
        <taxon>Streptomyces aurantiacus group</taxon>
    </lineage>
</organism>
<dbReference type="Proteomes" id="UP001234216">
    <property type="component" value="Unassembled WGS sequence"/>
</dbReference>
<evidence type="ECO:0008006" key="4">
    <source>
        <dbReference type="Google" id="ProtNLM"/>
    </source>
</evidence>
<evidence type="ECO:0000256" key="1">
    <source>
        <dbReference type="SAM" id="MobiDB-lite"/>
    </source>
</evidence>
<gene>
    <name evidence="2" type="ORF">QFZ22_000463</name>
</gene>
<name>A0AAW8F6T1_9ACTN</name>
<evidence type="ECO:0000313" key="2">
    <source>
        <dbReference type="EMBL" id="MDQ0904478.1"/>
    </source>
</evidence>
<comment type="caution">
    <text evidence="2">The sequence shown here is derived from an EMBL/GenBank/DDBJ whole genome shotgun (WGS) entry which is preliminary data.</text>
</comment>
<feature type="compositionally biased region" description="Low complexity" evidence="1">
    <location>
        <begin position="1"/>
        <end position="11"/>
    </location>
</feature>
<dbReference type="EMBL" id="JAUSZV010000003">
    <property type="protein sequence ID" value="MDQ0904478.1"/>
    <property type="molecule type" value="Genomic_DNA"/>
</dbReference>
<proteinExistence type="predicted"/>
<evidence type="ECO:0000313" key="3">
    <source>
        <dbReference type="Proteomes" id="UP001234216"/>
    </source>
</evidence>
<accession>A0AAW8F6T1</accession>
<sequence length="374" mass="42279">MNGDAFAAAPTLPLPEAPMPDSLATSAIPTRRGEARVPLHDMTLIVSPIGEDTDLRAALEDLKLGRYSAARDLLSRTGSHWALRTSRSQLLAAGAGEAGVFKAWRDEEPDSPHACMMWARALTRAAVEAYFKGEREQVVGRASALAQQEWRRLDHLWPECPVRWIGRLHLTQLPYSANYFDPYAQRRRAPWDQLDDPAMHYRGPWPLLEEVNRLHPGNREGHHRMREYFLYRGGGAAAAMQFSAWLVSGRLSNAELLMLPVYSLLDLYRERHGDGRGGALQFWQTAQVRHFACRAYDEWFAPLPAAEYPWLSISDLSHLAHALVACGEDERAAWVFKAMGPYAMPQPWKDVNASLGRSRDWTDAFLRIRASVLR</sequence>
<feature type="region of interest" description="Disordered" evidence="1">
    <location>
        <begin position="1"/>
        <end position="21"/>
    </location>
</feature>
<dbReference type="AlphaFoldDB" id="A0AAW8F6T1"/>
<reference evidence="2" key="1">
    <citation type="submission" date="2023-07" db="EMBL/GenBank/DDBJ databases">
        <title>Comparative genomics of wheat-associated soil bacteria to identify genetic determinants of phenazine resistance.</title>
        <authorList>
            <person name="Mouncey N."/>
        </authorList>
    </citation>
    <scope>NUCLEOTIDE SEQUENCE</scope>
    <source>
        <strain evidence="2">V4I22</strain>
    </source>
</reference>
<protein>
    <recommendedName>
        <fullName evidence="4">DUF4034 domain-containing protein</fullName>
    </recommendedName>
</protein>